<evidence type="ECO:0000313" key="2">
    <source>
        <dbReference type="EMBL" id="EKS39894.1"/>
    </source>
</evidence>
<dbReference type="Proteomes" id="UP000001096">
    <property type="component" value="Unassembled WGS sequence"/>
</dbReference>
<evidence type="ECO:0000256" key="1">
    <source>
        <dbReference type="SAM" id="SignalP"/>
    </source>
</evidence>
<dbReference type="InterPro" id="IPR021937">
    <property type="entry name" value="DUF3551"/>
</dbReference>
<proteinExistence type="predicted"/>
<feature type="signal peptide" evidence="1">
    <location>
        <begin position="1"/>
        <end position="24"/>
    </location>
</feature>
<dbReference type="RefSeq" id="WP_006020575.1">
    <property type="nucleotide sequence ID" value="NZ_KB375282.1"/>
</dbReference>
<name>K8PGK0_9BRAD</name>
<dbReference type="PATRIC" id="fig|883078.3.peg.1903"/>
<evidence type="ECO:0000313" key="3">
    <source>
        <dbReference type="Proteomes" id="UP000001096"/>
    </source>
</evidence>
<reference evidence="2 3" key="1">
    <citation type="submission" date="2012-04" db="EMBL/GenBank/DDBJ databases">
        <title>The Genome Sequence of Afipia broomeae ATCC 49717.</title>
        <authorList>
            <consortium name="The Broad Institute Genome Sequencing Platform"/>
            <person name="Earl A."/>
            <person name="Ward D."/>
            <person name="Feldgarden M."/>
            <person name="Gevers D."/>
            <person name="Huys G."/>
            <person name="Walker B."/>
            <person name="Young S.K."/>
            <person name="Zeng Q."/>
            <person name="Gargeya S."/>
            <person name="Fitzgerald M."/>
            <person name="Haas B."/>
            <person name="Abouelleil A."/>
            <person name="Alvarado L."/>
            <person name="Arachchi H.M."/>
            <person name="Berlin A."/>
            <person name="Chapman S.B."/>
            <person name="Goldberg J."/>
            <person name="Griggs A."/>
            <person name="Gujja S."/>
            <person name="Hansen M."/>
            <person name="Howarth C."/>
            <person name="Imamovic A."/>
            <person name="Larimer J."/>
            <person name="McCowen C."/>
            <person name="Montmayeur A."/>
            <person name="Murphy C."/>
            <person name="Neiman D."/>
            <person name="Pearson M."/>
            <person name="Priest M."/>
            <person name="Roberts A."/>
            <person name="Saif S."/>
            <person name="Shea T."/>
            <person name="Sisk P."/>
            <person name="Sykes S."/>
            <person name="Wortman J."/>
            <person name="Nusbaum C."/>
            <person name="Birren B."/>
        </authorList>
    </citation>
    <scope>NUCLEOTIDE SEQUENCE [LARGE SCALE GENOMIC DNA]</scope>
    <source>
        <strain evidence="2 3">ATCC 49717</strain>
    </source>
</reference>
<keyword evidence="1" id="KW-0732">Signal</keyword>
<feature type="chain" id="PRO_5003922012" description="DUF3551 domain-containing protein" evidence="1">
    <location>
        <begin position="25"/>
        <end position="94"/>
    </location>
</feature>
<accession>K8PGK0</accession>
<dbReference type="HOGENOM" id="CLU_171100_0_1_5"/>
<dbReference type="Pfam" id="PF12071">
    <property type="entry name" value="DUF3551"/>
    <property type="match status" value="1"/>
</dbReference>
<dbReference type="AlphaFoldDB" id="K8PGK0"/>
<organism evidence="2 3">
    <name type="scientific">Afipia broomeae ATCC 49717</name>
    <dbReference type="NCBI Taxonomy" id="883078"/>
    <lineage>
        <taxon>Bacteria</taxon>
        <taxon>Pseudomonadati</taxon>
        <taxon>Pseudomonadota</taxon>
        <taxon>Alphaproteobacteria</taxon>
        <taxon>Hyphomicrobiales</taxon>
        <taxon>Nitrobacteraceae</taxon>
        <taxon>Afipia</taxon>
    </lineage>
</organism>
<protein>
    <recommendedName>
        <fullName evidence="4">DUF3551 domain-containing protein</fullName>
    </recommendedName>
</protein>
<gene>
    <name evidence="2" type="ORF">HMPREF9695_01855</name>
</gene>
<evidence type="ECO:0008006" key="4">
    <source>
        <dbReference type="Google" id="ProtNLM"/>
    </source>
</evidence>
<keyword evidence="3" id="KW-1185">Reference proteome</keyword>
<dbReference type="EMBL" id="AGWX01000002">
    <property type="protein sequence ID" value="EKS39894.1"/>
    <property type="molecule type" value="Genomic_DNA"/>
</dbReference>
<sequence>MRYLYLAPLALTGFFFLGQAPAHATEYPYCMTYASGWSGAIEQCDYSTMAQCQASTGGLNGSCAPNWRLAFRRGAAAYPVEVEPATTSGKRNRR</sequence>
<comment type="caution">
    <text evidence="2">The sequence shown here is derived from an EMBL/GenBank/DDBJ whole genome shotgun (WGS) entry which is preliminary data.</text>
</comment>